<protein>
    <recommendedName>
        <fullName evidence="3">Immediate-early protein 2</fullName>
    </recommendedName>
</protein>
<evidence type="ECO:0000313" key="2">
    <source>
        <dbReference type="Proteomes" id="UP000600026"/>
    </source>
</evidence>
<sequence length="155" mass="17171">MPDYDALMPVIRIVHRTFLPPSEAWLRLTDWERHGAQVPLTRTIVTTAPPNGAGTVFTARTGVGRITFDDPMEVVLWQPPTPGAPGTPGLVRLEKRGRTVTGWAEIEVRPVPAGGSEVHWRESLRVRPLPRFLDPLVTAAGRVFFGRALRGLLRP</sequence>
<reference evidence="1" key="1">
    <citation type="submission" date="2020-09" db="EMBL/GenBank/DDBJ databases">
        <title>Whole genome shotgun sequence of Streptomyces xanthophaeus NBRC 12829.</title>
        <authorList>
            <person name="Komaki H."/>
            <person name="Tamura T."/>
        </authorList>
    </citation>
    <scope>NUCLEOTIDE SEQUENCE</scope>
    <source>
        <strain evidence="1">NBRC 12829</strain>
    </source>
</reference>
<dbReference type="InterPro" id="IPR023393">
    <property type="entry name" value="START-like_dom_sf"/>
</dbReference>
<gene>
    <name evidence="1" type="ORF">Sxan_14220</name>
</gene>
<proteinExistence type="predicted"/>
<name>A0A919GT00_9ACTN</name>
<dbReference type="SUPFAM" id="SSF55961">
    <property type="entry name" value="Bet v1-like"/>
    <property type="match status" value="1"/>
</dbReference>
<dbReference type="EMBL" id="BNEE01000004">
    <property type="protein sequence ID" value="GHI84058.1"/>
    <property type="molecule type" value="Genomic_DNA"/>
</dbReference>
<comment type="caution">
    <text evidence="1">The sequence shown here is derived from an EMBL/GenBank/DDBJ whole genome shotgun (WGS) entry which is preliminary data.</text>
</comment>
<evidence type="ECO:0008006" key="3">
    <source>
        <dbReference type="Google" id="ProtNLM"/>
    </source>
</evidence>
<accession>A0A919GT00</accession>
<organism evidence="1 2">
    <name type="scientific">Streptomyces xanthophaeus</name>
    <dbReference type="NCBI Taxonomy" id="67385"/>
    <lineage>
        <taxon>Bacteria</taxon>
        <taxon>Bacillati</taxon>
        <taxon>Actinomycetota</taxon>
        <taxon>Actinomycetes</taxon>
        <taxon>Kitasatosporales</taxon>
        <taxon>Streptomycetaceae</taxon>
        <taxon>Streptomyces</taxon>
    </lineage>
</organism>
<dbReference type="AlphaFoldDB" id="A0A919GT00"/>
<dbReference type="Proteomes" id="UP000600026">
    <property type="component" value="Unassembled WGS sequence"/>
</dbReference>
<dbReference type="Gene3D" id="3.30.530.20">
    <property type="match status" value="1"/>
</dbReference>
<evidence type="ECO:0000313" key="1">
    <source>
        <dbReference type="EMBL" id="GHI84058.1"/>
    </source>
</evidence>
<keyword evidence="2" id="KW-1185">Reference proteome</keyword>